<dbReference type="Gene3D" id="3.10.450.50">
    <property type="match status" value="1"/>
</dbReference>
<dbReference type="CDD" id="cd00780">
    <property type="entry name" value="NTF2"/>
    <property type="match status" value="1"/>
</dbReference>
<evidence type="ECO:0000256" key="3">
    <source>
        <dbReference type="SAM" id="MobiDB-lite"/>
    </source>
</evidence>
<dbReference type="GO" id="GO:1990904">
    <property type="term" value="C:ribonucleoprotein complex"/>
    <property type="evidence" value="ECO:0007669"/>
    <property type="project" value="TreeGrafter"/>
</dbReference>
<feature type="region of interest" description="Disordered" evidence="3">
    <location>
        <begin position="252"/>
        <end position="281"/>
    </location>
</feature>
<dbReference type="PROSITE" id="PS50102">
    <property type="entry name" value="RRM"/>
    <property type="match status" value="1"/>
</dbReference>
<dbReference type="Pfam" id="PF00076">
    <property type="entry name" value="RRM_1"/>
    <property type="match status" value="1"/>
</dbReference>
<evidence type="ECO:0000256" key="1">
    <source>
        <dbReference type="ARBA" id="ARBA00022884"/>
    </source>
</evidence>
<dbReference type="InterPro" id="IPR000504">
    <property type="entry name" value="RRM_dom"/>
</dbReference>
<feature type="compositionally biased region" description="Polar residues" evidence="3">
    <location>
        <begin position="256"/>
        <end position="273"/>
    </location>
</feature>
<feature type="domain" description="RRM" evidence="4">
    <location>
        <begin position="311"/>
        <end position="397"/>
    </location>
</feature>
<dbReference type="GO" id="GO:0003729">
    <property type="term" value="F:mRNA binding"/>
    <property type="evidence" value="ECO:0007669"/>
    <property type="project" value="TreeGrafter"/>
</dbReference>
<gene>
    <name evidence="6" type="ORF">RHGRI_003676</name>
</gene>
<dbReference type="InterPro" id="IPR018222">
    <property type="entry name" value="Nuclear_transport_factor_2_euk"/>
</dbReference>
<comment type="caution">
    <text evidence="6">The sequence shown here is derived from an EMBL/GenBank/DDBJ whole genome shotgun (WGS) entry which is preliminary data.</text>
</comment>
<dbReference type="Pfam" id="PF02136">
    <property type="entry name" value="NTF2"/>
    <property type="match status" value="1"/>
</dbReference>
<dbReference type="SUPFAM" id="SSF54928">
    <property type="entry name" value="RNA-binding domain, RBD"/>
    <property type="match status" value="1"/>
</dbReference>
<dbReference type="InterPro" id="IPR039539">
    <property type="entry name" value="Ras_GTPase_bind_prot"/>
</dbReference>
<dbReference type="Proteomes" id="UP000823749">
    <property type="component" value="Chromosome 2"/>
</dbReference>
<dbReference type="InterPro" id="IPR012677">
    <property type="entry name" value="Nucleotide-bd_a/b_plait_sf"/>
</dbReference>
<dbReference type="PROSITE" id="PS50177">
    <property type="entry name" value="NTF2_DOMAIN"/>
    <property type="match status" value="1"/>
</dbReference>
<evidence type="ECO:0000313" key="7">
    <source>
        <dbReference type="Proteomes" id="UP000823749"/>
    </source>
</evidence>
<dbReference type="CDD" id="cd00590">
    <property type="entry name" value="RRM_SF"/>
    <property type="match status" value="1"/>
</dbReference>
<accession>A0AAV6L8I4</accession>
<dbReference type="InterPro" id="IPR032710">
    <property type="entry name" value="NTF2-like_dom_sf"/>
</dbReference>
<evidence type="ECO:0008006" key="8">
    <source>
        <dbReference type="Google" id="ProtNLM"/>
    </source>
</evidence>
<organism evidence="6 7">
    <name type="scientific">Rhododendron griersonianum</name>
    <dbReference type="NCBI Taxonomy" id="479676"/>
    <lineage>
        <taxon>Eukaryota</taxon>
        <taxon>Viridiplantae</taxon>
        <taxon>Streptophyta</taxon>
        <taxon>Embryophyta</taxon>
        <taxon>Tracheophyta</taxon>
        <taxon>Spermatophyta</taxon>
        <taxon>Magnoliopsida</taxon>
        <taxon>eudicotyledons</taxon>
        <taxon>Gunneridae</taxon>
        <taxon>Pentapetalae</taxon>
        <taxon>asterids</taxon>
        <taxon>Ericales</taxon>
        <taxon>Ericaceae</taxon>
        <taxon>Ericoideae</taxon>
        <taxon>Rhodoreae</taxon>
        <taxon>Rhododendron</taxon>
    </lineage>
</organism>
<sequence>MATPFHLPVTAAQVGTYFVGQYYQVLQHQPDLVHQFYSDASTMLRIEEHAREAASGMLQIHSLVMSLHYTGIEIKTAHSLESWNGGVLVMVSGSVLMKNFSGRRKFAQTFFLAPQEKGYFVLNDIFHFIDDEPFLHHPVAYLPQSSLDSKVHAPATIREPVPDYMLGGETQAREFVVPADVKENGRLDDYSYSEQQLQHIPEAESILEDNFAQSNGSLQSSMDPVPELLSAPVEEPVGEPQKHTYASIVTKGQPAIPTQPSFNKSTPPASEWNSAPELPSEQTFPSSIAVENSGAEAAEEVSAVEDEGEVKSVYVRNLPLTVSALEIEEEFMKFGRLKPDAVAIRNRKDIGVCYAFVEFEDISGVHNAIQEGGGEAGVATIQQRYQGDVLVVGITAEEMATMETSTIDPGETGITDQRHDKTEGFHKYQVNISQSEGLEDSSSFQVLGEVCVVMVLKASILMRHNNFWFQFFFLWSLKVGR</sequence>
<keyword evidence="7" id="KW-1185">Reference proteome</keyword>
<dbReference type="EMBL" id="JACTNZ010000002">
    <property type="protein sequence ID" value="KAG5560439.1"/>
    <property type="molecule type" value="Genomic_DNA"/>
</dbReference>
<dbReference type="AlphaFoldDB" id="A0AAV6L8I4"/>
<evidence type="ECO:0000256" key="2">
    <source>
        <dbReference type="PROSITE-ProRule" id="PRU00176"/>
    </source>
</evidence>
<dbReference type="SMART" id="SM00360">
    <property type="entry name" value="RRM"/>
    <property type="match status" value="1"/>
</dbReference>
<protein>
    <recommendedName>
        <fullName evidence="8">G3BP-like protein</fullName>
    </recommendedName>
</protein>
<dbReference type="GO" id="GO:0005829">
    <property type="term" value="C:cytosol"/>
    <property type="evidence" value="ECO:0007669"/>
    <property type="project" value="TreeGrafter"/>
</dbReference>
<reference evidence="6" key="1">
    <citation type="submission" date="2020-08" db="EMBL/GenBank/DDBJ databases">
        <title>Plant Genome Project.</title>
        <authorList>
            <person name="Zhang R.-G."/>
        </authorList>
    </citation>
    <scope>NUCLEOTIDE SEQUENCE</scope>
    <source>
        <strain evidence="6">WSP0</strain>
        <tissue evidence="6">Leaf</tissue>
    </source>
</reference>
<evidence type="ECO:0000313" key="6">
    <source>
        <dbReference type="EMBL" id="KAG5560439.1"/>
    </source>
</evidence>
<dbReference type="InterPro" id="IPR035979">
    <property type="entry name" value="RBD_domain_sf"/>
</dbReference>
<dbReference type="InterPro" id="IPR002075">
    <property type="entry name" value="NTF2_dom"/>
</dbReference>
<dbReference type="FunFam" id="3.10.450.50:FF:000003">
    <property type="entry name" value="Nuclear transport factor 2 family protein"/>
    <property type="match status" value="1"/>
</dbReference>
<feature type="domain" description="NTF2" evidence="5">
    <location>
        <begin position="14"/>
        <end position="128"/>
    </location>
</feature>
<evidence type="ECO:0000259" key="4">
    <source>
        <dbReference type="PROSITE" id="PS50102"/>
    </source>
</evidence>
<name>A0AAV6L8I4_9ERIC</name>
<dbReference type="PANTHER" id="PTHR10693:SF58">
    <property type="entry name" value="OS02G0131700 PROTEIN"/>
    <property type="match status" value="1"/>
</dbReference>
<evidence type="ECO:0000259" key="5">
    <source>
        <dbReference type="PROSITE" id="PS50177"/>
    </source>
</evidence>
<dbReference type="SUPFAM" id="SSF54427">
    <property type="entry name" value="NTF2-like"/>
    <property type="match status" value="1"/>
</dbReference>
<keyword evidence="1 2" id="KW-0694">RNA-binding</keyword>
<dbReference type="Gene3D" id="3.30.70.330">
    <property type="match status" value="1"/>
</dbReference>
<proteinExistence type="predicted"/>
<dbReference type="PANTHER" id="PTHR10693">
    <property type="entry name" value="RAS GTPASE-ACTIVATING PROTEIN-BINDING PROTEIN"/>
    <property type="match status" value="1"/>
</dbReference>